<feature type="compositionally biased region" description="Basic and acidic residues" evidence="1">
    <location>
        <begin position="1"/>
        <end position="10"/>
    </location>
</feature>
<evidence type="ECO:0000256" key="1">
    <source>
        <dbReference type="SAM" id="MobiDB-lite"/>
    </source>
</evidence>
<comment type="caution">
    <text evidence="2">The sequence shown here is derived from an EMBL/GenBank/DDBJ whole genome shotgun (WGS) entry which is preliminary data.</text>
</comment>
<proteinExistence type="predicted"/>
<feature type="region of interest" description="Disordered" evidence="1">
    <location>
        <begin position="1"/>
        <end position="33"/>
    </location>
</feature>
<evidence type="ECO:0000313" key="3">
    <source>
        <dbReference type="Proteomes" id="UP001283361"/>
    </source>
</evidence>
<sequence>MGTLKRDSVKINDGNWMQSRPVTPSSSLSDQSLRFVPPSNRVDVGATIPQPVDLSSITPDGQDYTLATS</sequence>
<feature type="region of interest" description="Disordered" evidence="1">
    <location>
        <begin position="50"/>
        <end position="69"/>
    </location>
</feature>
<dbReference type="EMBL" id="JAWDGP010002021">
    <property type="protein sequence ID" value="KAK3786033.1"/>
    <property type="molecule type" value="Genomic_DNA"/>
</dbReference>
<reference evidence="2" key="1">
    <citation type="journal article" date="2023" name="G3 (Bethesda)">
        <title>A reference genome for the long-term kleptoplast-retaining sea slug Elysia crispata morphotype clarki.</title>
        <authorList>
            <person name="Eastman K.E."/>
            <person name="Pendleton A.L."/>
            <person name="Shaikh M.A."/>
            <person name="Suttiyut T."/>
            <person name="Ogas R."/>
            <person name="Tomko P."/>
            <person name="Gavelis G."/>
            <person name="Widhalm J.R."/>
            <person name="Wisecaver J.H."/>
        </authorList>
    </citation>
    <scope>NUCLEOTIDE SEQUENCE</scope>
    <source>
        <strain evidence="2">ECLA1</strain>
    </source>
</reference>
<feature type="compositionally biased region" description="Polar residues" evidence="1">
    <location>
        <begin position="53"/>
        <end position="69"/>
    </location>
</feature>
<gene>
    <name evidence="2" type="ORF">RRG08_023454</name>
</gene>
<dbReference type="AlphaFoldDB" id="A0AAE1AEC0"/>
<name>A0AAE1AEC0_9GAST</name>
<accession>A0AAE1AEC0</accession>
<evidence type="ECO:0000313" key="2">
    <source>
        <dbReference type="EMBL" id="KAK3786033.1"/>
    </source>
</evidence>
<dbReference type="Proteomes" id="UP001283361">
    <property type="component" value="Unassembled WGS sequence"/>
</dbReference>
<protein>
    <submittedName>
        <fullName evidence="2">Uncharacterized protein</fullName>
    </submittedName>
</protein>
<organism evidence="2 3">
    <name type="scientific">Elysia crispata</name>
    <name type="common">lettuce slug</name>
    <dbReference type="NCBI Taxonomy" id="231223"/>
    <lineage>
        <taxon>Eukaryota</taxon>
        <taxon>Metazoa</taxon>
        <taxon>Spiralia</taxon>
        <taxon>Lophotrochozoa</taxon>
        <taxon>Mollusca</taxon>
        <taxon>Gastropoda</taxon>
        <taxon>Heterobranchia</taxon>
        <taxon>Euthyneura</taxon>
        <taxon>Panpulmonata</taxon>
        <taxon>Sacoglossa</taxon>
        <taxon>Placobranchoidea</taxon>
        <taxon>Plakobranchidae</taxon>
        <taxon>Elysia</taxon>
    </lineage>
</organism>
<feature type="compositionally biased region" description="Polar residues" evidence="1">
    <location>
        <begin position="15"/>
        <end position="32"/>
    </location>
</feature>
<keyword evidence="3" id="KW-1185">Reference proteome</keyword>